<feature type="domain" description="IPT/TIG" evidence="1">
    <location>
        <begin position="23"/>
        <end position="100"/>
    </location>
</feature>
<name>A0A494VSU0_9SPHI</name>
<dbReference type="InterPro" id="IPR014756">
    <property type="entry name" value="Ig_E-set"/>
</dbReference>
<dbReference type="InterPro" id="IPR026444">
    <property type="entry name" value="Secre_tail"/>
</dbReference>
<proteinExistence type="predicted"/>
<dbReference type="InterPro" id="IPR013517">
    <property type="entry name" value="FG-GAP"/>
</dbReference>
<evidence type="ECO:0000313" key="2">
    <source>
        <dbReference type="EMBL" id="AYL96470.1"/>
    </source>
</evidence>
<dbReference type="SMART" id="SM00429">
    <property type="entry name" value="IPT"/>
    <property type="match status" value="4"/>
</dbReference>
<feature type="domain" description="IPT/TIG" evidence="1">
    <location>
        <begin position="1951"/>
        <end position="2029"/>
    </location>
</feature>
<dbReference type="Pfam" id="PF14312">
    <property type="entry name" value="FG-GAP_2"/>
    <property type="match status" value="1"/>
</dbReference>
<keyword evidence="3" id="KW-1185">Reference proteome</keyword>
<feature type="domain" description="IPT/TIG" evidence="1">
    <location>
        <begin position="1319"/>
        <end position="1397"/>
    </location>
</feature>
<dbReference type="Gene3D" id="2.60.40.10">
    <property type="entry name" value="Immunoglobulins"/>
    <property type="match status" value="4"/>
</dbReference>
<accession>A0A494VSU0</accession>
<dbReference type="Proteomes" id="UP000270046">
    <property type="component" value="Chromosome"/>
</dbReference>
<gene>
    <name evidence="2" type="ORF">HYN43_014700</name>
</gene>
<dbReference type="Gene3D" id="2.120.10.80">
    <property type="entry name" value="Kelch-type beta propeller"/>
    <property type="match status" value="2"/>
</dbReference>
<dbReference type="Pfam" id="PF18676">
    <property type="entry name" value="MBG_2"/>
    <property type="match status" value="7"/>
</dbReference>
<dbReference type="CDD" id="cd00102">
    <property type="entry name" value="IPT"/>
    <property type="match status" value="1"/>
</dbReference>
<dbReference type="KEGG" id="muh:HYN43_014700"/>
<dbReference type="InterPro" id="IPR041286">
    <property type="entry name" value="MBG_2"/>
</dbReference>
<dbReference type="InterPro" id="IPR015915">
    <property type="entry name" value="Kelch-typ_b-propeller"/>
</dbReference>
<dbReference type="NCBIfam" id="TIGR04183">
    <property type="entry name" value="Por_Secre_tail"/>
    <property type="match status" value="1"/>
</dbReference>
<dbReference type="InterPro" id="IPR013783">
    <property type="entry name" value="Ig-like_fold"/>
</dbReference>
<dbReference type="EMBL" id="CP032869">
    <property type="protein sequence ID" value="AYL96470.1"/>
    <property type="molecule type" value="Genomic_DNA"/>
</dbReference>
<dbReference type="Pfam" id="PF18962">
    <property type="entry name" value="Por_Secre_tail"/>
    <property type="match status" value="1"/>
</dbReference>
<sequence>MKFKFSPLLIFFLIAGQRLFAAIPGISSFTPQSGAVGSLVTITGTNLSGLTSFTIGGVAAITISNNGTQLVGMVMRGAVSGPVTVGNAEGSTSVGTFSVLSSTFPSAQQGNKFTGTGNTGPASFGNSIAMSADGKTAVVGGMADNKLANNNTVGAIWVFVRNGDTWTQQGPKLVGSGGLGAVNHGRSVAISADGNTIIEGGPIDNGNRGAAWVFTRSGNVWTQQGAKLVGTGGAGASQFGTAVALSADGNTAVVGAGNDGSKGAAFVFTRSVGNWTQMGNKLVGSGEVQGGRGGDAVAISADGKTLLIGAPNNNSNAGGVWVYILNGGSWLEQSQLYQSGIDIFGTSLALSGDGNTAVIGGGNVTVYSRTKGAWTSSYTTLLPTGAVGNIKKAISVGMSGDGNTIIASGPLDNSGQGAVWVYFRGGNTSWVQQGAKLTGAGNTGVANIGSAITLSADGSTALAGGPLDNAGAGAAWAFKVGPVQTITFSPLRTVPYGTADITPVAVSTNSSIPITYTSSDTAVAVILNNKIHIKGAGTTIIRAMQSGNAMFDPAKPVPRSFTVTPVQLSIRAENKTIETGQPLPSLTAIYTGFVNGETAANLFAQPVLSSTATSSSPQGTYPITASGASARNYTITYYSGTLTITPVLAQQTITFNPINAASYGAGDIAPGATSSNNAIPITYSSSDVTVATIVNNKIHIVGTGTTNITAKQAGNTTYRPADPVVQSLTVNKVSLNIKADDKTMQVSTPLPALTATYTGFVNGETSAILTTQPVLSTTATSSSPVGTYPITAGGAAAKNYNITYTQGTLTVTPAGTPQTITFNPLSAASYGDGDIAPGATSTNNTIPITYSSSDLTVATIVNNQIHIVGAGTTNITATQSGDANHSPAAPVIRAFTVNKVPLTIKADNKTVEVSKPLPALTVTYTGFVKNETSAILTTQPVLSTTATSSSPVGSYPIIVSGAVAKNYNITYTQGTLTITQPNGTTPQTITFDPLRTVTYGNGDIYPVATSTNNTIPITYTSSDPSVAVILSGYIHIVGPGTCIIRALQSGNPTYAPASYPRSFTVNKAPLTIYGNSTTIPLSAPLPSFTASYYGFVNGETAANLITQPVLTTTATSSSPAGKYPITPSGADTKNYDITYVAGVLTITAPLPQPTITFNSLNNVNYGALDLAPVVYSSYNNTPVVLTSSDTTVAIIIPGSQIRIKNAGTAIITASQAGDDTHYPAQPVSRTLTVNKLPLTIAADSKKGISTHPFPAFTAGYTGFINGETTSALTTLPLLSTTATTSSPAGSYPITASGAVARNYEISYVQGYLSLGASAPPTITSFSPASGPVGTLVTITGTNLDFASSFKVGGFNGIVVSATSTQVIGMIYPGMASGAVSVNTLAGSATATGTFTVTPGSGAPNAQLGAKITAASLSGFGSSIASSADGNTIIVSTGYQGAYVYTRSGNTYTLQSNRLIGADYAGSAQPAPVVVLSADGNTAVWSFPGDQSGLGALWVFTRTGNTWAQQGPKLVGKGAVGPATIGSAMAISADGNTIIAGGPGDNNGIGATWVFIRQSGVWMQQGSKLISNDNIGRSAQGSSVALSADGRTAIVGGNGDFNSVGAAWVYTRTGTNWTQQGPKLTGTGYVGASKQGAVSVNADGTTILSGGYGDNNGNGATWVFVRNGTNWIQQGNKLVGTDGFPATAQASITALSGDGNTAVIGSRGVYPGNGGTWTFTRTGNTWQQSGGRLVGGSNIGENYQGDAIAISTDGSTTFIGAGKPFDSKGGVWAFAHAAKQSQIIDSFKPIPSTLNYGAADTTLAAVSTNLTLPVIFSSSDTTVAKIVNGNKLHIVSSGTSTITASQPGNATYSDAVPLTQSITVNKVPLTITVDNKIVKQGFASVLLTAQYKGFVNGDSVKNLTTQPTISTSASGSSQAGFYPITVNGAASAKYTFNYVPGTLTVIAVPSGPPQISSFSPKAGPVGTLVTITGNNLIAPVNFTIGGKKAAVISNTGTKLVGMVLPDAVAGPITLSTDSGSTAASGNFTVTATSHPSVQQGAQLVGDGSLGRAKQGSAIALSADGNTAVIGGTDDNNGQGAAWIFVRTGDTWQQQGDKLVGTGSIGAAKQGTSVAISADGNTVAISGPADNNNAGAGWIFTRNGSTWQQQGDKLVGLLNYRNTSVALSGDGNTAAFGPCVYNRFGNTWQFVTMVRGGSSVAISADGQTLISGDSSGGGDNPNNDSWNGSFWVYVRDSNGTWVQQGGEMYSGGGSYGAYGGFSVGVSADGNHAIIGANVFYSYDYGDVDYPNVVYYYGTAATDFKRVNGTWTEQSSYAIPIGRIYGGLIGVATNANAKNVMLGGPTSDANNPSAAYLYYEGPAGKKINLTAAGTNSSALAISADGNTAMVGFNTAGSAGLVRVFVSADRVAQQITFNQPGPFTYGAPDTLITATSTNTSLPITFTSSDTTVATIVAGNKVHIKKVGVIDITASQDDASISPVTQAVTINKALAVFTADAKSKAIGEAIPALTGTYSGFKNGDNSAVVTTQPVITTKATVNSLPGQYLIIGSGAAADNYDFRYVGGVMTVTNGTLPVISSFSPTSISAGATVTINGANLSHATAVSFGGVPATSFTIVSASKITAVVGGGATGDVKVTTTEGVATLDGATYKQSQSITFTQPAARYVGDADFDPGATSSSGLPVTYTSNNTSIATIVSNRVHIVAAGSVSIAAVQAGDATYAPAANVNRTLVIRPMASFASSFAEFNALNDKKNIPYPNPFQTMVNFNLGDAAAANVKVEVNSLSNGGRLVFTNQYVNQQGILQLNLSSLRNGVYVLRVTADNQVKEFKIIKNTN</sequence>
<protein>
    <submittedName>
        <fullName evidence="2">T9SS C-terminal target domain-containing protein</fullName>
    </submittedName>
</protein>
<reference evidence="2 3" key="1">
    <citation type="submission" date="2018-10" db="EMBL/GenBank/DDBJ databases">
        <title>Genome sequencing of Mucilaginibacter sp. HYN0043.</title>
        <authorList>
            <person name="Kim M."/>
            <person name="Yi H."/>
        </authorList>
    </citation>
    <scope>NUCLEOTIDE SEQUENCE [LARGE SCALE GENOMIC DNA]</scope>
    <source>
        <strain evidence="2 3">HYN0043</strain>
    </source>
</reference>
<dbReference type="InterPro" id="IPR002909">
    <property type="entry name" value="IPT_dom"/>
</dbReference>
<feature type="domain" description="IPT/TIG" evidence="1">
    <location>
        <begin position="2571"/>
        <end position="2658"/>
    </location>
</feature>
<dbReference type="OrthoDB" id="355609at2"/>
<evidence type="ECO:0000259" key="1">
    <source>
        <dbReference type="SMART" id="SM00429"/>
    </source>
</evidence>
<dbReference type="CDD" id="cd00603">
    <property type="entry name" value="IPT_PCSR"/>
    <property type="match status" value="2"/>
</dbReference>
<dbReference type="SUPFAM" id="SSF82171">
    <property type="entry name" value="DPP6 N-terminal domain-like"/>
    <property type="match status" value="1"/>
</dbReference>
<dbReference type="Gene3D" id="2.60.40.1080">
    <property type="match status" value="1"/>
</dbReference>
<organism evidence="2 3">
    <name type="scientific">Mucilaginibacter celer</name>
    <dbReference type="NCBI Taxonomy" id="2305508"/>
    <lineage>
        <taxon>Bacteria</taxon>
        <taxon>Pseudomonadati</taxon>
        <taxon>Bacteroidota</taxon>
        <taxon>Sphingobacteriia</taxon>
        <taxon>Sphingobacteriales</taxon>
        <taxon>Sphingobacteriaceae</taxon>
        <taxon>Mucilaginibacter</taxon>
    </lineage>
</organism>
<dbReference type="SUPFAM" id="SSF81296">
    <property type="entry name" value="E set domains"/>
    <property type="match status" value="4"/>
</dbReference>
<dbReference type="RefSeq" id="WP_119410069.1">
    <property type="nucleotide sequence ID" value="NZ_CP032869.1"/>
</dbReference>
<dbReference type="Gene3D" id="3.30.160.710">
    <property type="match status" value="7"/>
</dbReference>
<evidence type="ECO:0000313" key="3">
    <source>
        <dbReference type="Proteomes" id="UP000270046"/>
    </source>
</evidence>
<dbReference type="InterPro" id="IPR011043">
    <property type="entry name" value="Gal_Oxase/kelch_b-propeller"/>
</dbReference>
<dbReference type="SUPFAM" id="SSF50965">
    <property type="entry name" value="Galactose oxidase, central domain"/>
    <property type="match status" value="2"/>
</dbReference>